<sequence length="99" mass="11296">MLSCPSCESKHVVKNGRIHNGKQNYRCRDCRRQFVQDPQNKLIDQATKDLIDKLLLERLSLAGIARVTGVSELWLQRYVNAKYGAVPRRVSVSAKKRGD</sequence>
<organism evidence="2 3">
    <name type="scientific">Leptolyngbya boryana NIES-2135</name>
    <dbReference type="NCBI Taxonomy" id="1973484"/>
    <lineage>
        <taxon>Bacteria</taxon>
        <taxon>Bacillati</taxon>
        <taxon>Cyanobacteriota</taxon>
        <taxon>Cyanophyceae</taxon>
        <taxon>Leptolyngbyales</taxon>
        <taxon>Leptolyngbyaceae</taxon>
        <taxon>Leptolyngbya group</taxon>
        <taxon>Leptolyngbya</taxon>
    </lineage>
</organism>
<evidence type="ECO:0000259" key="1">
    <source>
        <dbReference type="Pfam" id="PF03811"/>
    </source>
</evidence>
<evidence type="ECO:0000313" key="2">
    <source>
        <dbReference type="EMBL" id="BAY59522.1"/>
    </source>
</evidence>
<accession>A0A1Z4JS26</accession>
<dbReference type="AlphaFoldDB" id="A0A1Z4JS26"/>
<geneLocation type="plasmid" evidence="2">
    <name>plasmid2</name>
</geneLocation>
<gene>
    <name evidence="2" type="ORF">NIES2135_63990</name>
</gene>
<keyword evidence="2" id="KW-0614">Plasmid</keyword>
<feature type="domain" description="InsA N-terminal zinc ribbon" evidence="1">
    <location>
        <begin position="2"/>
        <end position="31"/>
    </location>
</feature>
<protein>
    <recommendedName>
        <fullName evidence="1">InsA N-terminal zinc ribbon domain-containing protein</fullName>
    </recommendedName>
</protein>
<evidence type="ECO:0000313" key="3">
    <source>
        <dbReference type="Proteomes" id="UP000217895"/>
    </source>
</evidence>
<dbReference type="Proteomes" id="UP000217895">
    <property type="component" value="Plasmid Plasmid2 dna"/>
</dbReference>
<dbReference type="PANTHER" id="PTHR33293">
    <property type="entry name" value="INSERTION ELEMENT IS1 1 PROTEIN INSB-RELATED"/>
    <property type="match status" value="1"/>
</dbReference>
<dbReference type="EMBL" id="AP018205">
    <property type="protein sequence ID" value="BAY59522.1"/>
    <property type="molecule type" value="Genomic_DNA"/>
</dbReference>
<dbReference type="InterPro" id="IPR003220">
    <property type="entry name" value="InsA_N_dom_Znf"/>
</dbReference>
<reference evidence="2 3" key="1">
    <citation type="submission" date="2017-06" db="EMBL/GenBank/DDBJ databases">
        <title>Genome sequencing of cyanobaciteial culture collection at National Institute for Environmental Studies (NIES).</title>
        <authorList>
            <person name="Hirose Y."/>
            <person name="Shimura Y."/>
            <person name="Fujisawa T."/>
            <person name="Nakamura Y."/>
            <person name="Kawachi M."/>
        </authorList>
    </citation>
    <scope>NUCLEOTIDE SEQUENCE [LARGE SCALE GENOMIC DNA]</scope>
    <source>
        <strain evidence="2 3">NIES-2135</strain>
        <plasmid evidence="3">Plasmid Plasmid2 dna</plasmid>
    </source>
</reference>
<dbReference type="InterPro" id="IPR051354">
    <property type="entry name" value="Transposase_27_IS1"/>
</dbReference>
<proteinExistence type="predicted"/>
<dbReference type="Pfam" id="PF03811">
    <property type="entry name" value="Zn_ribbon_InsA"/>
    <property type="match status" value="1"/>
</dbReference>
<dbReference type="GO" id="GO:0006313">
    <property type="term" value="P:DNA transposition"/>
    <property type="evidence" value="ECO:0007669"/>
    <property type="project" value="InterPro"/>
</dbReference>
<name>A0A1Z4JS26_LEPBY</name>
<dbReference type="PANTHER" id="PTHR33293:SF1">
    <property type="entry name" value="INSERTION ELEMENT IS1 1 PROTEIN INSB-RELATED"/>
    <property type="match status" value="1"/>
</dbReference>
<keyword evidence="3" id="KW-1185">Reference proteome</keyword>